<dbReference type="AlphaFoldDB" id="A0A0S4IT95"/>
<protein>
    <submittedName>
        <fullName evidence="1">Uncharacterized protein</fullName>
    </submittedName>
</protein>
<organism evidence="1 2">
    <name type="scientific">Bodo saltans</name>
    <name type="common">Flagellated protozoan</name>
    <dbReference type="NCBI Taxonomy" id="75058"/>
    <lineage>
        <taxon>Eukaryota</taxon>
        <taxon>Discoba</taxon>
        <taxon>Euglenozoa</taxon>
        <taxon>Kinetoplastea</taxon>
        <taxon>Metakinetoplastina</taxon>
        <taxon>Eubodonida</taxon>
        <taxon>Bodonidae</taxon>
        <taxon>Bodo</taxon>
    </lineage>
</organism>
<evidence type="ECO:0000313" key="2">
    <source>
        <dbReference type="Proteomes" id="UP000051952"/>
    </source>
</evidence>
<evidence type="ECO:0000313" key="1">
    <source>
        <dbReference type="EMBL" id="CUF74373.1"/>
    </source>
</evidence>
<dbReference type="VEuPathDB" id="TriTrypDB:BSAL_65375"/>
<keyword evidence="2" id="KW-1185">Reference proteome</keyword>
<dbReference type="EMBL" id="CYKH01000397">
    <property type="protein sequence ID" value="CUF74373.1"/>
    <property type="molecule type" value="Genomic_DNA"/>
</dbReference>
<name>A0A0S4IT95_BODSA</name>
<gene>
    <name evidence="1" type="ORF">BSAL_65375</name>
</gene>
<sequence length="430" mass="47792">MGAYQSTPDAKPPALCSLQTKNGEFVLVPLIEKYFPDVDFPAFRALYRAREDGKTRFFYSRPEDDDCSTPGDHVTAEMLYKIFVTHQTTQLRSLPVSTSCPIGCAVGMVVTDNGPYDAVYAGRRVRICGRIACRNAGGETLPWSAGIYLSHQFTEGLFKYIAVIAAAMYVHQTGDGSIEHFRSIDFTTLQQNTAMLRAVFTLRELVNCESDRLSATSSFTSSPSAEDYAAGVVAPPPPQQDAPPPAHVGVTFEPQANRYRMCVLREHVYTIAQCLSTLVSLKQGAPKDSNDWVTFELKHRLPVNEIVTMSAEATAMMTNLLSNVVITVLDVDASDEEDMKELRICRIYSPKPLTVDTLDEAVYLLSRLSRMCDEHLQKAQQLRGAEGDSQAMPNDSQLFVDGAENIDVKLFPFTMHLQRRIKKAAQPNQR</sequence>
<reference evidence="2" key="1">
    <citation type="submission" date="2015-09" db="EMBL/GenBank/DDBJ databases">
        <authorList>
            <consortium name="Pathogen Informatics"/>
        </authorList>
    </citation>
    <scope>NUCLEOTIDE SEQUENCE [LARGE SCALE GENOMIC DNA]</scope>
    <source>
        <strain evidence="2">Lake Konstanz</strain>
    </source>
</reference>
<proteinExistence type="predicted"/>
<accession>A0A0S4IT95</accession>
<dbReference type="Proteomes" id="UP000051952">
    <property type="component" value="Unassembled WGS sequence"/>
</dbReference>